<name>A0ACC2SBP7_9FUNG</name>
<protein>
    <submittedName>
        <fullName evidence="1">Uncharacterized protein</fullName>
    </submittedName>
</protein>
<gene>
    <name evidence="1" type="ORF">DSO57_1037469</name>
</gene>
<keyword evidence="2" id="KW-1185">Reference proteome</keyword>
<sequence length="85" mass="9241">MLNHNQSSCNPLFLKASDLFKKLNVDSVLALELLNLSLEVLGRSGNLQFNLERSQSPPHGCHLPPQSSPSHSYGSPAARSTEKAD</sequence>
<dbReference type="Proteomes" id="UP001165960">
    <property type="component" value="Unassembled WGS sequence"/>
</dbReference>
<dbReference type="EMBL" id="QTSX02005374">
    <property type="protein sequence ID" value="KAJ9059827.1"/>
    <property type="molecule type" value="Genomic_DNA"/>
</dbReference>
<reference evidence="1" key="1">
    <citation type="submission" date="2022-04" db="EMBL/GenBank/DDBJ databases">
        <title>Genome of the entomopathogenic fungus Entomophthora muscae.</title>
        <authorList>
            <person name="Elya C."/>
            <person name="Lovett B.R."/>
            <person name="Lee E."/>
            <person name="Macias A.M."/>
            <person name="Hajek A.E."/>
            <person name="De Bivort B.L."/>
            <person name="Kasson M.T."/>
            <person name="De Fine Licht H.H."/>
            <person name="Stajich J.E."/>
        </authorList>
    </citation>
    <scope>NUCLEOTIDE SEQUENCE</scope>
    <source>
        <strain evidence="1">Berkeley</strain>
    </source>
</reference>
<evidence type="ECO:0000313" key="2">
    <source>
        <dbReference type="Proteomes" id="UP001165960"/>
    </source>
</evidence>
<comment type="caution">
    <text evidence="1">The sequence shown here is derived from an EMBL/GenBank/DDBJ whole genome shotgun (WGS) entry which is preliminary data.</text>
</comment>
<organism evidence="1 2">
    <name type="scientific">Entomophthora muscae</name>
    <dbReference type="NCBI Taxonomy" id="34485"/>
    <lineage>
        <taxon>Eukaryota</taxon>
        <taxon>Fungi</taxon>
        <taxon>Fungi incertae sedis</taxon>
        <taxon>Zoopagomycota</taxon>
        <taxon>Entomophthoromycotina</taxon>
        <taxon>Entomophthoromycetes</taxon>
        <taxon>Entomophthorales</taxon>
        <taxon>Entomophthoraceae</taxon>
        <taxon>Entomophthora</taxon>
    </lineage>
</organism>
<accession>A0ACC2SBP7</accession>
<proteinExistence type="predicted"/>
<evidence type="ECO:0000313" key="1">
    <source>
        <dbReference type="EMBL" id="KAJ9059827.1"/>
    </source>
</evidence>